<reference evidence="2 3" key="1">
    <citation type="journal article" date="2009" name="PLoS Genet.">
        <title>The Bifidobacterium dentium Bd1 genome sequence reflects its genetic adaptation to the human oral cavity.</title>
        <authorList>
            <person name="Ventura M."/>
            <person name="Turroni F."/>
            <person name="Zomer A."/>
            <person name="Foroni E."/>
            <person name="Giubellini V."/>
            <person name="Bottacini F."/>
            <person name="Canchaya C."/>
            <person name="Claesson M.J."/>
            <person name="He F."/>
            <person name="Mantzourani M."/>
            <person name="Mulas L."/>
            <person name="Ferrarini A."/>
            <person name="Gao B."/>
            <person name="Delledonne M."/>
            <person name="Henrissat B."/>
            <person name="Coutinho P."/>
            <person name="Oggioni M."/>
            <person name="Gupta R.S."/>
            <person name="Zhang Z."/>
            <person name="Beighton D."/>
            <person name="Fitzgerald G.F."/>
            <person name="O'Toole P.W."/>
            <person name="van Sinderen D."/>
        </authorList>
    </citation>
    <scope>NUCLEOTIDE SEQUENCE [LARGE SCALE GENOMIC DNA]</scope>
    <source>
        <strain evidence="3">ATCC 27534 / DSM 20436 / JCM 1195 / Bd1</strain>
    </source>
</reference>
<dbReference type="Proteomes" id="UP000008693">
    <property type="component" value="Chromosome"/>
</dbReference>
<keyword evidence="3" id="KW-1185">Reference proteome</keyword>
<accession>D2Q5R7</accession>
<feature type="region of interest" description="Disordered" evidence="1">
    <location>
        <begin position="11"/>
        <end position="30"/>
    </location>
</feature>
<evidence type="ECO:0000313" key="2">
    <source>
        <dbReference type="EMBL" id="ADB10282.1"/>
    </source>
</evidence>
<evidence type="ECO:0000256" key="1">
    <source>
        <dbReference type="SAM" id="MobiDB-lite"/>
    </source>
</evidence>
<dbReference type="KEGG" id="bde:BDP_1689"/>
<gene>
    <name evidence="2" type="ordered locus">BDP_1689</name>
</gene>
<dbReference type="HOGENOM" id="CLU_3402299_0_0_11"/>
<dbReference type="AlphaFoldDB" id="D2Q5R7"/>
<proteinExistence type="predicted"/>
<sequence length="30" mass="3864">MRIRNSWCCHDGHPNENRHPQRRNRYMENR</sequence>
<protein>
    <submittedName>
        <fullName evidence="2">Uncharacterized protein</fullName>
    </submittedName>
</protein>
<dbReference type="EMBL" id="CP001750">
    <property type="protein sequence ID" value="ADB10282.1"/>
    <property type="molecule type" value="Genomic_DNA"/>
</dbReference>
<name>D2Q5R7_BIFDB</name>
<organism evidence="2 3">
    <name type="scientific">Bifidobacterium dentium (strain ATCC 27534 / DSM 20436 / JCM 1195 / Bd1)</name>
    <dbReference type="NCBI Taxonomy" id="401473"/>
    <lineage>
        <taxon>Bacteria</taxon>
        <taxon>Bacillati</taxon>
        <taxon>Actinomycetota</taxon>
        <taxon>Actinomycetes</taxon>
        <taxon>Bifidobacteriales</taxon>
        <taxon>Bifidobacteriaceae</taxon>
        <taxon>Bifidobacterium</taxon>
    </lineage>
</organism>
<evidence type="ECO:0000313" key="3">
    <source>
        <dbReference type="Proteomes" id="UP000008693"/>
    </source>
</evidence>